<keyword evidence="2 4" id="KW-0560">Oxidoreductase</keyword>
<organism evidence="4 5">
    <name type="scientific">Streptococcus massiliensis</name>
    <dbReference type="NCBI Taxonomy" id="313439"/>
    <lineage>
        <taxon>Bacteria</taxon>
        <taxon>Bacillati</taxon>
        <taxon>Bacillota</taxon>
        <taxon>Bacilli</taxon>
        <taxon>Lactobacillales</taxon>
        <taxon>Streptococcaceae</taxon>
        <taxon>Streptococcus</taxon>
    </lineage>
</organism>
<evidence type="ECO:0000256" key="2">
    <source>
        <dbReference type="ARBA" id="ARBA00023002"/>
    </source>
</evidence>
<evidence type="ECO:0000313" key="4">
    <source>
        <dbReference type="EMBL" id="SUN75800.1"/>
    </source>
</evidence>
<feature type="domain" description="NADH:flavin oxidoreductase/NADH oxidase N-terminal" evidence="3">
    <location>
        <begin position="4"/>
        <end position="329"/>
    </location>
</feature>
<keyword evidence="1" id="KW-0285">Flavoprotein</keyword>
<dbReference type="AlphaFoldDB" id="A0A380KZ33"/>
<proteinExistence type="predicted"/>
<evidence type="ECO:0000313" key="5">
    <source>
        <dbReference type="Proteomes" id="UP000254634"/>
    </source>
</evidence>
<dbReference type="STRING" id="1123307.GCA_000380065_00254"/>
<dbReference type="SUPFAM" id="SSF51395">
    <property type="entry name" value="FMN-linked oxidoreductases"/>
    <property type="match status" value="1"/>
</dbReference>
<dbReference type="PANTHER" id="PTHR43656:SF2">
    <property type="entry name" value="BINDING OXIDOREDUCTASE, PUTATIVE (AFU_ORTHOLOGUE AFUA_2G08260)-RELATED"/>
    <property type="match status" value="1"/>
</dbReference>
<dbReference type="OrthoDB" id="9806724at2"/>
<dbReference type="CDD" id="cd04735">
    <property type="entry name" value="OYE_like_4_FMN"/>
    <property type="match status" value="1"/>
</dbReference>
<dbReference type="InterPro" id="IPR001155">
    <property type="entry name" value="OxRdtase_FMN_N"/>
</dbReference>
<dbReference type="Proteomes" id="UP000254634">
    <property type="component" value="Unassembled WGS sequence"/>
</dbReference>
<dbReference type="InterPro" id="IPR013785">
    <property type="entry name" value="Aldolase_TIM"/>
</dbReference>
<evidence type="ECO:0000256" key="1">
    <source>
        <dbReference type="ARBA" id="ARBA00022630"/>
    </source>
</evidence>
<dbReference type="GO" id="GO:0016491">
    <property type="term" value="F:oxidoreductase activity"/>
    <property type="evidence" value="ECO:0007669"/>
    <property type="project" value="UniProtKB-KW"/>
</dbReference>
<dbReference type="EMBL" id="UHFR01000005">
    <property type="protein sequence ID" value="SUN75800.1"/>
    <property type="molecule type" value="Genomic_DNA"/>
</dbReference>
<gene>
    <name evidence="4" type="ORF">NCTC13765_00240</name>
</gene>
<name>A0A380KZ33_9STRE</name>
<dbReference type="InterPro" id="IPR051799">
    <property type="entry name" value="NADH_flavin_oxidoreductase"/>
</dbReference>
<reference evidence="4" key="1">
    <citation type="submission" date="2018-06" db="EMBL/GenBank/DDBJ databases">
        <authorList>
            <consortium name="Pathogen Informatics"/>
            <person name="Doyle S."/>
        </authorList>
    </citation>
    <scope>NUCLEOTIDE SEQUENCE [LARGE SCALE GENOMIC DNA]</scope>
    <source>
        <strain evidence="4">NCTC13765</strain>
    </source>
</reference>
<dbReference type="PANTHER" id="PTHR43656">
    <property type="entry name" value="BINDING OXIDOREDUCTASE, PUTATIVE (AFU_ORTHOLOGUE AFUA_2G08260)-RELATED"/>
    <property type="match status" value="1"/>
</dbReference>
<sequence length="363" mass="40825">MNLKPITLKNGVTLRNPLVMAPMTVQLSYFNGHVTGDEIRYYANRSHDVGAVITAAANVQAIGKGWQGELGIYDDEFLPELSQLAQAIQAGGAKAIVQLFHAGRMTDSSVLNGRQPVSASAIAAERPQAELPRALSEKEIWDLIEDFKAATRRAIDASFDGIELHGANTYIIQQFYSPHSNRRKDEWGGSREKRFHFIDTLIDEVLTTVSTYAKHPFIVGYRFSPEEFEKPGLRMADTFYLADRLAEKGLDYLHLSTNDYQRRPIEEEYQEKTILAYVAERLAGRLPLIGVGSVEKRQQVEEVLELADLVAVGRSLLHDPDWGKKILNDQETADLRKLPIAIDDYGKQGIWNFVQAIRLDKNL</sequence>
<dbReference type="EC" id="1.-.-.-" evidence="4"/>
<dbReference type="GO" id="GO:0010181">
    <property type="term" value="F:FMN binding"/>
    <property type="evidence" value="ECO:0007669"/>
    <property type="project" value="InterPro"/>
</dbReference>
<protein>
    <submittedName>
        <fullName evidence="4">NADH-dependent flavin oxidoreductase</fullName>
        <ecNumber evidence="4">1.-.-.-</ecNumber>
    </submittedName>
</protein>
<keyword evidence="5" id="KW-1185">Reference proteome</keyword>
<dbReference type="RefSeq" id="WP_018370939.1">
    <property type="nucleotide sequence ID" value="NZ_UHFR01000005.1"/>
</dbReference>
<dbReference type="Gene3D" id="3.20.20.70">
    <property type="entry name" value="Aldolase class I"/>
    <property type="match status" value="1"/>
</dbReference>
<dbReference type="Pfam" id="PF00724">
    <property type="entry name" value="Oxidored_FMN"/>
    <property type="match status" value="1"/>
</dbReference>
<evidence type="ECO:0000259" key="3">
    <source>
        <dbReference type="Pfam" id="PF00724"/>
    </source>
</evidence>
<accession>A0A380KZ33</accession>